<reference evidence="4" key="2">
    <citation type="submission" date="2022-10" db="EMBL/GenBank/DDBJ databases">
        <authorList>
            <consortium name="ENA_rothamsted_submissions"/>
            <consortium name="culmorum"/>
            <person name="King R."/>
        </authorList>
    </citation>
    <scope>NUCLEOTIDE SEQUENCE</scope>
</reference>
<dbReference type="InterPro" id="IPR001611">
    <property type="entry name" value="Leu-rich_rpt"/>
</dbReference>
<keyword evidence="2" id="KW-1133">Transmembrane helix</keyword>
<keyword evidence="2" id="KW-0812">Transmembrane</keyword>
<dbReference type="InterPro" id="IPR050328">
    <property type="entry name" value="Dev_Immune_Receptor"/>
</dbReference>
<name>A0A9N9RKU4_9DIPT</name>
<dbReference type="PANTHER" id="PTHR24373:SF275">
    <property type="entry name" value="TIR DOMAIN-CONTAINING PROTEIN"/>
    <property type="match status" value="1"/>
</dbReference>
<feature type="signal peptide" evidence="3">
    <location>
        <begin position="1"/>
        <end position="19"/>
    </location>
</feature>
<protein>
    <submittedName>
        <fullName evidence="4">Uncharacterized protein</fullName>
    </submittedName>
</protein>
<keyword evidence="1 3" id="KW-0732">Signal</keyword>
<dbReference type="Gene3D" id="3.80.10.10">
    <property type="entry name" value="Ribonuclease Inhibitor"/>
    <property type="match status" value="1"/>
</dbReference>
<proteinExistence type="predicted"/>
<evidence type="ECO:0000256" key="1">
    <source>
        <dbReference type="ARBA" id="ARBA00022729"/>
    </source>
</evidence>
<evidence type="ECO:0000313" key="5">
    <source>
        <dbReference type="Proteomes" id="UP001153620"/>
    </source>
</evidence>
<reference evidence="4" key="1">
    <citation type="submission" date="2022-01" db="EMBL/GenBank/DDBJ databases">
        <authorList>
            <person name="King R."/>
        </authorList>
    </citation>
    <scope>NUCLEOTIDE SEQUENCE</scope>
</reference>
<feature type="chain" id="PRO_5040436119" evidence="3">
    <location>
        <begin position="20"/>
        <end position="392"/>
    </location>
</feature>
<dbReference type="Pfam" id="PF13855">
    <property type="entry name" value="LRR_8"/>
    <property type="match status" value="1"/>
</dbReference>
<keyword evidence="2" id="KW-0472">Membrane</keyword>
<organism evidence="4 5">
    <name type="scientific">Chironomus riparius</name>
    <dbReference type="NCBI Taxonomy" id="315576"/>
    <lineage>
        <taxon>Eukaryota</taxon>
        <taxon>Metazoa</taxon>
        <taxon>Ecdysozoa</taxon>
        <taxon>Arthropoda</taxon>
        <taxon>Hexapoda</taxon>
        <taxon>Insecta</taxon>
        <taxon>Pterygota</taxon>
        <taxon>Neoptera</taxon>
        <taxon>Endopterygota</taxon>
        <taxon>Diptera</taxon>
        <taxon>Nematocera</taxon>
        <taxon>Chironomoidea</taxon>
        <taxon>Chironomidae</taxon>
        <taxon>Chironominae</taxon>
        <taxon>Chironomus</taxon>
    </lineage>
</organism>
<dbReference type="SUPFAM" id="SSF52058">
    <property type="entry name" value="L domain-like"/>
    <property type="match status" value="2"/>
</dbReference>
<keyword evidence="5" id="KW-1185">Reference proteome</keyword>
<evidence type="ECO:0000313" key="4">
    <source>
        <dbReference type="EMBL" id="CAG9798743.1"/>
    </source>
</evidence>
<dbReference type="AlphaFoldDB" id="A0A9N9RKU4"/>
<accession>A0A9N9RKU4</accession>
<dbReference type="PANTHER" id="PTHR24373">
    <property type="entry name" value="SLIT RELATED LEUCINE-RICH REPEAT NEURONAL PROTEIN"/>
    <property type="match status" value="1"/>
</dbReference>
<gene>
    <name evidence="4" type="ORF">CHIRRI_LOCUS1722</name>
</gene>
<dbReference type="InterPro" id="IPR032675">
    <property type="entry name" value="LRR_dom_sf"/>
</dbReference>
<dbReference type="EMBL" id="OU895877">
    <property type="protein sequence ID" value="CAG9798743.1"/>
    <property type="molecule type" value="Genomic_DNA"/>
</dbReference>
<dbReference type="Proteomes" id="UP001153620">
    <property type="component" value="Chromosome 1"/>
</dbReference>
<dbReference type="OrthoDB" id="10251250at2759"/>
<evidence type="ECO:0000256" key="2">
    <source>
        <dbReference type="SAM" id="Phobius"/>
    </source>
</evidence>
<feature type="transmembrane region" description="Helical" evidence="2">
    <location>
        <begin position="352"/>
        <end position="370"/>
    </location>
</feature>
<sequence>MKIILFFITFATILRSFSSLDIDCSYIIHNYPHVQLISCCHVVNILNIEFPDKALIKFVSGSDIEKDETTGFRIYNKTTQYFPRGLENVFENLKVIEISHGHLRDIRREDLHPFGLLEVLYLYANDIEILEEGVFENNINLKFITLSQNRIIHIDQNVFDNLNQLIHLYLNKNECIDLQADNLNPLEKVIKATNFMCKSKNYANLHESIIVLESIKNNLKLEDFSTYYKNLTNLENMTKVKNFKNSTITKRIHRLKDWSFEVLWSDVSNFNKFLTRFNASVLERLDKLEQNLYKQESESSGSHDDHTEVLQTIEDTKVVSYKLEEMHYNQINDSAPPQNQIHKESNSKSLEVFWIGFCCASMLFLMIVLIKRYFFNDHIISYKVSNSNRFDN</sequence>
<evidence type="ECO:0000256" key="3">
    <source>
        <dbReference type="SAM" id="SignalP"/>
    </source>
</evidence>